<evidence type="ECO:0000256" key="2">
    <source>
        <dbReference type="SAM" id="Phobius"/>
    </source>
</evidence>
<accession>A0A7S0GUW5</accession>
<dbReference type="AlphaFoldDB" id="A0A7S0GUW5"/>
<gene>
    <name evidence="3" type="ORF">MSP1401_LOCUS7102</name>
</gene>
<evidence type="ECO:0000313" key="3">
    <source>
        <dbReference type="EMBL" id="CAD8441893.1"/>
    </source>
</evidence>
<keyword evidence="2" id="KW-0472">Membrane</keyword>
<sequence>MPVERQMSASEREMIRALARRRQRLSLLRTPTAVLALFFATCADGVKAFWRWLVHHRRVGLYPLLCVVAAVTIGRAVDGPHSATLRETTLDVEFLVWWFGLGVLSSIGLGTGLHSGVLFLFPHILKVCRSAEACGHAGFDARGNSWFNMNGEDLFDCGGVTGGGGGVDGSIATPKWLHAWIASLPAAIVWGAGTAAGEIPPYWISYLAAVAGKENEELLELEAEETKAMNAYQKKVHDWKIFMLDFMKQHGFWGLVAMSAWPNAAFDLCGICCGTFLMPFWHFLGATTIGKALIKAPAQTAVFTTLFATSSRSKLVKMVSAPFPEKWNVGDFLDAGVADALRKMEKGGKASSGRKGSFSTNSGSQQNAITGVPLSVVWGWFITAVVVYFFGSCVEQTARAKQADLDKKEVARVHGGRRSARRSFGTPSKKYRSYVE</sequence>
<organism evidence="3">
    <name type="scientific">Micromonas pusilla</name>
    <name type="common">Picoplanktonic green alga</name>
    <name type="synonym">Chromulina pusilla</name>
    <dbReference type="NCBI Taxonomy" id="38833"/>
    <lineage>
        <taxon>Eukaryota</taxon>
        <taxon>Viridiplantae</taxon>
        <taxon>Chlorophyta</taxon>
        <taxon>Mamiellophyceae</taxon>
        <taxon>Mamiellales</taxon>
        <taxon>Mamiellaceae</taxon>
        <taxon>Micromonas</taxon>
    </lineage>
</organism>
<proteinExistence type="predicted"/>
<feature type="region of interest" description="Disordered" evidence="1">
    <location>
        <begin position="405"/>
        <end position="436"/>
    </location>
</feature>
<reference evidence="3" key="1">
    <citation type="submission" date="2021-01" db="EMBL/GenBank/DDBJ databases">
        <authorList>
            <person name="Corre E."/>
            <person name="Pelletier E."/>
            <person name="Niang G."/>
            <person name="Scheremetjew M."/>
            <person name="Finn R."/>
            <person name="Kale V."/>
            <person name="Holt S."/>
            <person name="Cochrane G."/>
            <person name="Meng A."/>
            <person name="Brown T."/>
            <person name="Cohen L."/>
        </authorList>
    </citation>
    <scope>NUCLEOTIDE SEQUENCE</scope>
    <source>
        <strain evidence="3">CCAC1681</strain>
    </source>
</reference>
<feature type="transmembrane region" description="Helical" evidence="2">
    <location>
        <begin position="95"/>
        <end position="121"/>
    </location>
</feature>
<keyword evidence="2" id="KW-1133">Transmembrane helix</keyword>
<protein>
    <submittedName>
        <fullName evidence="3">Uncharacterized protein</fullName>
    </submittedName>
</protein>
<feature type="transmembrane region" description="Helical" evidence="2">
    <location>
        <begin position="368"/>
        <end position="391"/>
    </location>
</feature>
<name>A0A7S0GUW5_MICPS</name>
<dbReference type="EMBL" id="HBEN01008564">
    <property type="protein sequence ID" value="CAD8441893.1"/>
    <property type="molecule type" value="Transcribed_RNA"/>
</dbReference>
<evidence type="ECO:0000256" key="1">
    <source>
        <dbReference type="SAM" id="MobiDB-lite"/>
    </source>
</evidence>
<keyword evidence="2" id="KW-0812">Transmembrane</keyword>